<dbReference type="Proteomes" id="UP000001940">
    <property type="component" value="Chromosome II"/>
</dbReference>
<dbReference type="SUPFAM" id="SSF103473">
    <property type="entry name" value="MFS general substrate transporter"/>
    <property type="match status" value="1"/>
</dbReference>
<dbReference type="Reactome" id="R-CEL-6798695">
    <property type="pathway name" value="Neutrophil degranulation"/>
</dbReference>
<evidence type="ECO:0000256" key="5">
    <source>
        <dbReference type="SAM" id="Phobius"/>
    </source>
</evidence>
<dbReference type="Bgee" id="WBGene00008799">
    <property type="expression patterns" value="Expressed in adult organism and 2 other cell types or tissues"/>
</dbReference>
<dbReference type="OMA" id="FNYGFST"/>
<keyword evidence="4 5" id="KW-0472">Membrane</keyword>
<evidence type="ECO:0000259" key="6">
    <source>
        <dbReference type="PROSITE" id="PS50850"/>
    </source>
</evidence>
<dbReference type="Reactome" id="R-CEL-5653890">
    <property type="pathway name" value="Lactose synthesis"/>
</dbReference>
<dbReference type="PaxDb" id="6239-F14E5.1"/>
<dbReference type="Reactome" id="R-CEL-189200">
    <property type="pathway name" value="Cellular hexose transport"/>
</dbReference>
<evidence type="ECO:0000256" key="2">
    <source>
        <dbReference type="ARBA" id="ARBA00022692"/>
    </source>
</evidence>
<dbReference type="PANTHER" id="PTHR23503">
    <property type="entry name" value="SOLUTE CARRIER FAMILY 2"/>
    <property type="match status" value="1"/>
</dbReference>
<dbReference type="PROSITE" id="PS50850">
    <property type="entry name" value="MFS"/>
    <property type="match status" value="1"/>
</dbReference>
<feature type="transmembrane region" description="Helical" evidence="5">
    <location>
        <begin position="92"/>
        <end position="115"/>
    </location>
</feature>
<dbReference type="GeneID" id="184470"/>
<dbReference type="GO" id="GO:0015749">
    <property type="term" value="P:monosaccharide transmembrane transport"/>
    <property type="evidence" value="ECO:0000318"/>
    <property type="project" value="GO_Central"/>
</dbReference>
<dbReference type="Reactome" id="R-CEL-196836">
    <property type="pathway name" value="Vitamin C (ascorbate) metabolism"/>
</dbReference>
<evidence type="ECO:0000256" key="3">
    <source>
        <dbReference type="ARBA" id="ARBA00022989"/>
    </source>
</evidence>
<dbReference type="AGR" id="WB:WBGene00008799"/>
<comment type="subcellular location">
    <subcellularLocation>
        <location evidence="1">Membrane</location>
        <topology evidence="1">Multi-pass membrane protein</topology>
    </subcellularLocation>
</comment>
<dbReference type="FunCoup" id="G5EC93">
    <property type="interactions" value="14"/>
</dbReference>
<evidence type="ECO:0000313" key="7">
    <source>
        <dbReference type="EMBL" id="CAA91409.2"/>
    </source>
</evidence>
<organism evidence="7 8">
    <name type="scientific">Caenorhabditis elegans</name>
    <dbReference type="NCBI Taxonomy" id="6239"/>
    <lineage>
        <taxon>Eukaryota</taxon>
        <taxon>Metazoa</taxon>
        <taxon>Ecdysozoa</taxon>
        <taxon>Nematoda</taxon>
        <taxon>Chromadorea</taxon>
        <taxon>Rhabditida</taxon>
        <taxon>Rhabditina</taxon>
        <taxon>Rhabditomorpha</taxon>
        <taxon>Rhabditoidea</taxon>
        <taxon>Rhabditidae</taxon>
        <taxon>Peloderinae</taxon>
        <taxon>Caenorhabditis</taxon>
    </lineage>
</organism>
<dbReference type="AlphaFoldDB" id="G5EC93"/>
<dbReference type="EMBL" id="BX284602">
    <property type="protein sequence ID" value="CAA91409.2"/>
    <property type="molecule type" value="Genomic_DNA"/>
</dbReference>
<dbReference type="Reactome" id="R-CEL-8981373">
    <property type="pathway name" value="Intestinal hexose absorption"/>
</dbReference>
<dbReference type="KEGG" id="cel:CELE_F14E5.1"/>
<evidence type="ECO:0000256" key="4">
    <source>
        <dbReference type="ARBA" id="ARBA00023136"/>
    </source>
</evidence>
<keyword evidence="3 5" id="KW-1133">Transmembrane helix</keyword>
<protein>
    <submittedName>
        <fullName evidence="7">Major facilitator superfamily (MFS) profile domain-containing protein</fullName>
    </submittedName>
</protein>
<dbReference type="InterPro" id="IPR005828">
    <property type="entry name" value="MFS_sugar_transport-like"/>
</dbReference>
<reference evidence="7 8" key="1">
    <citation type="journal article" date="1998" name="Science">
        <title>Genome sequence of the nematode C. elegans: a platform for investigating biology.</title>
        <authorList>
            <consortium name="The C. elegans sequencing consortium"/>
            <person name="Sulson J.E."/>
            <person name="Waterston R."/>
        </authorList>
    </citation>
    <scope>NUCLEOTIDE SEQUENCE [LARGE SCALE GENOMIC DNA]</scope>
    <source>
        <strain evidence="7 8">Bristol N2</strain>
    </source>
</reference>
<dbReference type="InterPro" id="IPR005829">
    <property type="entry name" value="Sugar_transporter_CS"/>
</dbReference>
<dbReference type="CTD" id="184470"/>
<feature type="transmembrane region" description="Helical" evidence="5">
    <location>
        <begin position="337"/>
        <end position="358"/>
    </location>
</feature>
<dbReference type="PROSITE" id="PS00216">
    <property type="entry name" value="SUGAR_TRANSPORT_1"/>
    <property type="match status" value="1"/>
</dbReference>
<dbReference type="InParanoid" id="G5EC93"/>
<feature type="transmembrane region" description="Helical" evidence="5">
    <location>
        <begin position="370"/>
        <end position="391"/>
    </location>
</feature>
<dbReference type="PANTHER" id="PTHR23503:SF29">
    <property type="entry name" value="MAJOR FACILITATOR SUPERFAMILY (MFS) PROFILE DOMAIN-CONTAINING PROTEIN"/>
    <property type="match status" value="1"/>
</dbReference>
<dbReference type="GO" id="GO:0016020">
    <property type="term" value="C:membrane"/>
    <property type="evidence" value="ECO:0000318"/>
    <property type="project" value="GO_Central"/>
</dbReference>
<name>G5EC93_CAEEL</name>
<dbReference type="Pfam" id="PF00083">
    <property type="entry name" value="Sugar_tr"/>
    <property type="match status" value="1"/>
</dbReference>
<dbReference type="InterPro" id="IPR020846">
    <property type="entry name" value="MFS_dom"/>
</dbReference>
<dbReference type="CDD" id="cd17357">
    <property type="entry name" value="MFS_GLUT_Class1_2_like"/>
    <property type="match status" value="1"/>
</dbReference>
<keyword evidence="8" id="KW-1185">Reference proteome</keyword>
<feature type="transmembrane region" description="Helical" evidence="5">
    <location>
        <begin position="178"/>
        <end position="203"/>
    </location>
</feature>
<feature type="transmembrane region" description="Helical" evidence="5">
    <location>
        <begin position="12"/>
        <end position="32"/>
    </location>
</feature>
<dbReference type="InterPro" id="IPR036259">
    <property type="entry name" value="MFS_trans_sf"/>
</dbReference>
<feature type="transmembrane region" description="Helical" evidence="5">
    <location>
        <begin position="269"/>
        <end position="289"/>
    </location>
</feature>
<evidence type="ECO:0000313" key="9">
    <source>
        <dbReference type="WormBase" id="F14E5.1"/>
    </source>
</evidence>
<sequence length="472" mass="53716">MSNRLWPVKQVCIFALIAFASNFNYGFSTTYINTSVDEFKTFLNTSLSRRHVIMTEEKYDLIWNVFLNCWFIGSFFGVWINSIFSERFGRRVGFLIGNSVAFISSILQCLSLIWYCPELLIVSRFITSICMAATYQSCILFLQECSPTHLRGSFSFLSEVSYSSMTMVGSFLGQDYIIGSHLFWLCFFVVPFCLFFTLILFILPETPKFLLISKDEEEEAIKSVKYYHGDGTDAKQVLEDIRKEAECEQDSSKSTTFQKMKELFTERHLRMALILSVSALTNTVGLWALLLSSTFFLENANVESEIAEWSTTAMGLAYVSGTITGGIVIEKVGRRKLLLLFTFLNNLALIAFVFFAKIRILIDPMKYGCLVALIIYGYTYGTGVGPISWFISSELVPQKHRSIAQSVAYSMNTVMVVISTFTVLPLYSVIGSYAFLILYSIPSFISMLILFRYLPETKGREIHDIVNELKKK</sequence>
<feature type="transmembrane region" description="Helical" evidence="5">
    <location>
        <begin position="121"/>
        <end position="142"/>
    </location>
</feature>
<dbReference type="PIR" id="T20895">
    <property type="entry name" value="T20895"/>
</dbReference>
<gene>
    <name evidence="7 9" type="primary">fdgt-2</name>
    <name evidence="7" type="ORF">CELE_F14E5.1</name>
    <name evidence="9" type="ORF">F14E5.1</name>
</gene>
<dbReference type="HOGENOM" id="CLU_001265_30_11_1"/>
<keyword evidence="2 5" id="KW-0812">Transmembrane</keyword>
<dbReference type="SMR" id="G5EC93"/>
<dbReference type="PhylomeDB" id="G5EC93"/>
<dbReference type="RefSeq" id="NP_495772.2">
    <property type="nucleotide sequence ID" value="NM_063371.5"/>
</dbReference>
<dbReference type="InterPro" id="IPR045263">
    <property type="entry name" value="GLUT"/>
</dbReference>
<accession>G5EC93</accession>
<dbReference type="Reactome" id="R-CEL-422356">
    <property type="pathway name" value="Regulation of insulin secretion"/>
</dbReference>
<dbReference type="STRING" id="6239.F14E5.1.1"/>
<dbReference type="eggNOG" id="KOG0569">
    <property type="taxonomic scope" value="Eukaryota"/>
</dbReference>
<dbReference type="GO" id="GO:0015149">
    <property type="term" value="F:hexose transmembrane transporter activity"/>
    <property type="evidence" value="ECO:0000318"/>
    <property type="project" value="GO_Central"/>
</dbReference>
<proteinExistence type="predicted"/>
<feature type="domain" description="Major facilitator superfamily (MFS) profile" evidence="6">
    <location>
        <begin position="14"/>
        <end position="458"/>
    </location>
</feature>
<dbReference type="WormBase" id="F14E5.1">
    <property type="protein sequence ID" value="CE34810"/>
    <property type="gene ID" value="WBGene00008799"/>
    <property type="gene designation" value="fdgt-2"/>
</dbReference>
<feature type="transmembrane region" description="Helical" evidence="5">
    <location>
        <begin position="309"/>
        <end position="330"/>
    </location>
</feature>
<dbReference type="Gene3D" id="1.20.1250.20">
    <property type="entry name" value="MFS general substrate transporter like domains"/>
    <property type="match status" value="1"/>
</dbReference>
<evidence type="ECO:0000313" key="8">
    <source>
        <dbReference type="Proteomes" id="UP000001940"/>
    </source>
</evidence>
<feature type="transmembrane region" description="Helical" evidence="5">
    <location>
        <begin position="154"/>
        <end position="172"/>
    </location>
</feature>
<evidence type="ECO:0000256" key="1">
    <source>
        <dbReference type="ARBA" id="ARBA00004141"/>
    </source>
</evidence>
<feature type="transmembrane region" description="Helical" evidence="5">
    <location>
        <begin position="61"/>
        <end position="80"/>
    </location>
</feature>
<dbReference type="OrthoDB" id="4142200at2759"/>
<feature type="transmembrane region" description="Helical" evidence="5">
    <location>
        <begin position="433"/>
        <end position="454"/>
    </location>
</feature>
<feature type="transmembrane region" description="Helical" evidence="5">
    <location>
        <begin position="403"/>
        <end position="427"/>
    </location>
</feature>